<evidence type="ECO:0000256" key="2">
    <source>
        <dbReference type="ARBA" id="ARBA00023315"/>
    </source>
</evidence>
<evidence type="ECO:0000313" key="5">
    <source>
        <dbReference type="Proteomes" id="UP000245166"/>
    </source>
</evidence>
<dbReference type="SUPFAM" id="SSF55729">
    <property type="entry name" value="Acyl-CoA N-acyltransferases (Nat)"/>
    <property type="match status" value="1"/>
</dbReference>
<protein>
    <submittedName>
        <fullName evidence="4">GNAT family N-acetyltransferase</fullName>
    </submittedName>
</protein>
<dbReference type="EMBL" id="PYHR01000002">
    <property type="protein sequence ID" value="PWD51324.1"/>
    <property type="molecule type" value="Genomic_DNA"/>
</dbReference>
<keyword evidence="1" id="KW-0808">Transferase</keyword>
<dbReference type="OrthoDB" id="9803233at2"/>
<dbReference type="PROSITE" id="PS51186">
    <property type="entry name" value="GNAT"/>
    <property type="match status" value="1"/>
</dbReference>
<dbReference type="PANTHER" id="PTHR43877">
    <property type="entry name" value="AMINOALKYLPHOSPHONATE N-ACETYLTRANSFERASE-RELATED-RELATED"/>
    <property type="match status" value="1"/>
</dbReference>
<dbReference type="RefSeq" id="WP_109229705.1">
    <property type="nucleotide sequence ID" value="NZ_PYHR01000002.1"/>
</dbReference>
<dbReference type="CDD" id="cd04301">
    <property type="entry name" value="NAT_SF"/>
    <property type="match status" value="1"/>
</dbReference>
<feature type="domain" description="N-acetyltransferase" evidence="3">
    <location>
        <begin position="12"/>
        <end position="152"/>
    </location>
</feature>
<evidence type="ECO:0000259" key="3">
    <source>
        <dbReference type="PROSITE" id="PS51186"/>
    </source>
</evidence>
<proteinExistence type="predicted"/>
<keyword evidence="2" id="KW-0012">Acyltransferase</keyword>
<sequence length="152" mass="16295">MLTIRPDDLTGSAVRALVAEHLAQMHATSPAESVHALAADALVGPGMRFFTAWDGAELLGMAALKELDPERAEIKSMRTSAAGRGRGTGRALLRHLVAEAAASGHRSLWLETGVEDLFLPARTLYGSEGFRPCPPFGDYVLDPHSVFMTRAL</sequence>
<dbReference type="Pfam" id="PF00583">
    <property type="entry name" value="Acetyltransf_1"/>
    <property type="match status" value="1"/>
</dbReference>
<name>A0A2U1ZWI0_9MICO</name>
<comment type="caution">
    <text evidence="4">The sequence shown here is derived from an EMBL/GenBank/DDBJ whole genome shotgun (WGS) entry which is preliminary data.</text>
</comment>
<dbReference type="InterPro" id="IPR050832">
    <property type="entry name" value="Bact_Acetyltransf"/>
</dbReference>
<dbReference type="Gene3D" id="3.40.630.30">
    <property type="match status" value="1"/>
</dbReference>
<dbReference type="Proteomes" id="UP000245166">
    <property type="component" value="Unassembled WGS sequence"/>
</dbReference>
<dbReference type="InterPro" id="IPR016181">
    <property type="entry name" value="Acyl_CoA_acyltransferase"/>
</dbReference>
<evidence type="ECO:0000313" key="4">
    <source>
        <dbReference type="EMBL" id="PWD51324.1"/>
    </source>
</evidence>
<gene>
    <name evidence="4" type="ORF">C8046_12290</name>
</gene>
<dbReference type="AlphaFoldDB" id="A0A2U1ZWI0"/>
<dbReference type="InterPro" id="IPR000182">
    <property type="entry name" value="GNAT_dom"/>
</dbReference>
<keyword evidence="5" id="KW-1185">Reference proteome</keyword>
<dbReference type="GO" id="GO:0016747">
    <property type="term" value="F:acyltransferase activity, transferring groups other than amino-acyl groups"/>
    <property type="evidence" value="ECO:0007669"/>
    <property type="project" value="InterPro"/>
</dbReference>
<dbReference type="PANTHER" id="PTHR43877:SF5">
    <property type="entry name" value="BLL8307 PROTEIN"/>
    <property type="match status" value="1"/>
</dbReference>
<accession>A0A2U1ZWI0</accession>
<organism evidence="4 5">
    <name type="scientific">Serinibacter arcticus</name>
    <dbReference type="NCBI Taxonomy" id="1655435"/>
    <lineage>
        <taxon>Bacteria</taxon>
        <taxon>Bacillati</taxon>
        <taxon>Actinomycetota</taxon>
        <taxon>Actinomycetes</taxon>
        <taxon>Micrococcales</taxon>
        <taxon>Beutenbergiaceae</taxon>
        <taxon>Serinibacter</taxon>
    </lineage>
</organism>
<reference evidence="4 5" key="1">
    <citation type="submission" date="2018-03" db="EMBL/GenBank/DDBJ databases">
        <title>Genome assembly of novel Miniimonas species PCH200.</title>
        <authorList>
            <person name="Thakur V."/>
            <person name="Kumar V."/>
            <person name="Singh D."/>
        </authorList>
    </citation>
    <scope>NUCLEOTIDE SEQUENCE [LARGE SCALE GENOMIC DNA]</scope>
    <source>
        <strain evidence="4 5">PCH200</strain>
    </source>
</reference>
<evidence type="ECO:0000256" key="1">
    <source>
        <dbReference type="ARBA" id="ARBA00022679"/>
    </source>
</evidence>